<proteinExistence type="predicted"/>
<reference evidence="2" key="1">
    <citation type="submission" date="2011-01" db="EMBL/GenBank/DDBJ databases">
        <title>Complete sequence of chromosome of Acidobacterium sp. MP5ACTX9.</title>
        <authorList>
            <consortium name="US DOE Joint Genome Institute"/>
            <person name="Lucas S."/>
            <person name="Copeland A."/>
            <person name="Lapidus A."/>
            <person name="Cheng J.-F."/>
            <person name="Goodwin L."/>
            <person name="Pitluck S."/>
            <person name="Teshima H."/>
            <person name="Detter J.C."/>
            <person name="Han C."/>
            <person name="Tapia R."/>
            <person name="Land M."/>
            <person name="Hauser L."/>
            <person name="Kyrpides N."/>
            <person name="Ivanova N."/>
            <person name="Ovchinnikova G."/>
            <person name="Pagani I."/>
            <person name="Rawat S.R."/>
            <person name="Mannisto M."/>
            <person name="Haggblom M.M."/>
            <person name="Woyke T."/>
        </authorList>
    </citation>
    <scope>NUCLEOTIDE SEQUENCE [LARGE SCALE GENOMIC DNA]</scope>
    <source>
        <strain evidence="2">MP5ACTX9</strain>
    </source>
</reference>
<gene>
    <name evidence="1" type="ordered locus">AciX9_0565</name>
</gene>
<evidence type="ECO:0000313" key="2">
    <source>
        <dbReference type="Proteomes" id="UP000000343"/>
    </source>
</evidence>
<dbReference type="STRING" id="1198114.AciX9_0565"/>
<evidence type="ECO:0000313" key="1">
    <source>
        <dbReference type="EMBL" id="ADW67636.1"/>
    </source>
</evidence>
<organism evidence="2">
    <name type="scientific">Granulicella tundricola (strain ATCC BAA-1859 / DSM 23138 / MP5ACTX9)</name>
    <dbReference type="NCBI Taxonomy" id="1198114"/>
    <lineage>
        <taxon>Bacteria</taxon>
        <taxon>Pseudomonadati</taxon>
        <taxon>Acidobacteriota</taxon>
        <taxon>Terriglobia</taxon>
        <taxon>Terriglobales</taxon>
        <taxon>Acidobacteriaceae</taxon>
        <taxon>Granulicella</taxon>
    </lineage>
</organism>
<dbReference type="EMBL" id="CP002480">
    <property type="protein sequence ID" value="ADW67636.1"/>
    <property type="molecule type" value="Genomic_DNA"/>
</dbReference>
<dbReference type="PaxDb" id="1198114-AciX9_0565"/>
<dbReference type="KEGG" id="acm:AciX9_0565"/>
<keyword evidence="2" id="KW-1185">Reference proteome</keyword>
<dbReference type="AlphaFoldDB" id="E8WYN8"/>
<sequence>MKLIYMVDGNVFNAEALISIEARGEDDTVITLQGGKELVYRMQPHTMGIEITKAMNSLNHFVVGKGY</sequence>
<dbReference type="Proteomes" id="UP000000343">
    <property type="component" value="Chromosome"/>
</dbReference>
<protein>
    <submittedName>
        <fullName evidence="1">Uncharacterized protein</fullName>
    </submittedName>
</protein>
<name>E8WYN8_GRATM</name>
<accession>E8WYN8</accession>
<dbReference type="HOGENOM" id="CLU_2806438_0_0_0"/>